<dbReference type="KEGG" id="daq:DAQ1742_01403"/>
<protein>
    <submittedName>
        <fullName evidence="2">Uncharacterized protein</fullName>
    </submittedName>
</protein>
<feature type="transmembrane region" description="Helical" evidence="1">
    <location>
        <begin position="20"/>
        <end position="40"/>
    </location>
</feature>
<keyword evidence="1" id="KW-0472">Membrane</keyword>
<dbReference type="AlphaFoldDB" id="A0A375A8N0"/>
<evidence type="ECO:0000313" key="3">
    <source>
        <dbReference type="Proteomes" id="UP000294820"/>
    </source>
</evidence>
<evidence type="ECO:0000313" key="2">
    <source>
        <dbReference type="EMBL" id="SLM62390.1"/>
    </source>
</evidence>
<dbReference type="Proteomes" id="UP000294820">
    <property type="component" value="Chromosome 1"/>
</dbReference>
<dbReference type="EMBL" id="LT615367">
    <property type="protein sequence ID" value="SLM62390.1"/>
    <property type="molecule type" value="Genomic_DNA"/>
</dbReference>
<keyword evidence="3" id="KW-1185">Reference proteome</keyword>
<reference evidence="2 3" key="1">
    <citation type="submission" date="2016-09" db="EMBL/GenBank/DDBJ databases">
        <authorList>
            <person name="Reverchon S."/>
            <person name="Nasser W."/>
            <person name="Leonard S."/>
            <person name="Brochier C."/>
            <person name="Duprey A."/>
        </authorList>
    </citation>
    <scope>NUCLEOTIDE SEQUENCE [LARGE SCALE GENOMIC DNA]</scope>
    <source>
        <strain evidence="2 3">174/2</strain>
    </source>
</reference>
<sequence length="491" mass="56121">MPVPSAAHHIPAARLFLPRALRYPVFIFINSAIVSLFFFIRLLNMNLFAKAARGLALVLSLMVLDSQAETPVDHFLYEGKIDDKPVIMEINKLGYSFYSGRYFFPAEHRSRPIFDVITDSSDDSITGFKLIHDAGEGSEKTEQILTVTEWGSEGFSAEYRDKNGSPIKVVLSEIERAPSDETMSRASPFMQVLDLNEQQIARASPFMQTLYQHLDDYDRLFYQNAEPIKVKTEEIAGITVSWWQDSVTRFSLFQVESGYPPEQRDKLNASLRLAYWETLRMMSFCYVPPGQTLQTKITLLSPHAMSFILSGKYQCNDDKLPKLKMYPYTLYTAMPQGSSPIKPTISEVEDEDEYELRLSDLLWVDKLPVPIKLDDAEYYPNDREFSGEYELKQQLPGWLIAQFTTLYPAKMTKGAPGECDYTATETWSNSGIYGSYSSRNLNMYWSLTPQGILFKPIRPDNSGVCNDEDWSVLPWNVVNSHPGRIQYLMLP</sequence>
<proteinExistence type="predicted"/>
<keyword evidence="1" id="KW-1133">Transmembrane helix</keyword>
<keyword evidence="1" id="KW-0812">Transmembrane</keyword>
<name>A0A375A8N0_9GAMM</name>
<organism evidence="2 3">
    <name type="scientific">Dickeya aquatica</name>
    <dbReference type="NCBI Taxonomy" id="1401087"/>
    <lineage>
        <taxon>Bacteria</taxon>
        <taxon>Pseudomonadati</taxon>
        <taxon>Pseudomonadota</taxon>
        <taxon>Gammaproteobacteria</taxon>
        <taxon>Enterobacterales</taxon>
        <taxon>Pectobacteriaceae</taxon>
        <taxon>Dickeya</taxon>
    </lineage>
</organism>
<gene>
    <name evidence="2" type="ORF">DAQ1742_01403</name>
</gene>
<accession>A0A375A8N0</accession>
<evidence type="ECO:0000256" key="1">
    <source>
        <dbReference type="SAM" id="Phobius"/>
    </source>
</evidence>